<evidence type="ECO:0000313" key="11">
    <source>
        <dbReference type="EMBL" id="CAB5008186.1"/>
    </source>
</evidence>
<dbReference type="EMBL" id="CAFBPK010000002">
    <property type="protein sequence ID" value="CAB5008186.1"/>
    <property type="molecule type" value="Genomic_DNA"/>
</dbReference>
<feature type="transmembrane region" description="Helical" evidence="6">
    <location>
        <begin position="76"/>
        <end position="106"/>
    </location>
</feature>
<dbReference type="EMBL" id="CAEZZD010000070">
    <property type="protein sequence ID" value="CAB4748492.1"/>
    <property type="molecule type" value="Genomic_DNA"/>
</dbReference>
<evidence type="ECO:0000313" key="8">
    <source>
        <dbReference type="EMBL" id="CAB4332201.1"/>
    </source>
</evidence>
<accession>A0A6J5ZU59</accession>
<sequence>MGLGLPLPTFLLCHGYSHMVIATTPFEFATSIQAAGLLDPEGLLKGFGSLALVVACGILLIECALLIGLVLPGDSLLFIVGILLATGFISTPVWIAIVAMSLAAVLGNLLGYWTGAKLGPKLFSKADSRFFKQEYVVITQNFFEKHGPRAIVLARFVPVVRPVITSMAGVARMNFRVYAIYSTIGGILWVLTLTLAGYFFGGIQFVADNIELVTLGIVALSLVPVIIEVLKQRRNKS</sequence>
<evidence type="ECO:0000313" key="9">
    <source>
        <dbReference type="EMBL" id="CAB4344397.1"/>
    </source>
</evidence>
<evidence type="ECO:0000256" key="4">
    <source>
        <dbReference type="ARBA" id="ARBA00022989"/>
    </source>
</evidence>
<gene>
    <name evidence="10" type="ORF">UFOPK2824_00569</name>
    <name evidence="9" type="ORF">UFOPK3406_01363</name>
    <name evidence="8" type="ORF">UFOPK3925_00294</name>
    <name evidence="11" type="ORF">UFOPK4097_00150</name>
</gene>
<protein>
    <submittedName>
        <fullName evidence="9">Unannotated protein</fullName>
    </submittedName>
</protein>
<keyword evidence="2" id="KW-1003">Cell membrane</keyword>
<evidence type="ECO:0000256" key="5">
    <source>
        <dbReference type="ARBA" id="ARBA00023136"/>
    </source>
</evidence>
<evidence type="ECO:0000259" key="7">
    <source>
        <dbReference type="Pfam" id="PF09335"/>
    </source>
</evidence>
<feature type="transmembrane region" description="Helical" evidence="6">
    <location>
        <begin position="150"/>
        <end position="171"/>
    </location>
</feature>
<organism evidence="9">
    <name type="scientific">freshwater metagenome</name>
    <dbReference type="NCBI Taxonomy" id="449393"/>
    <lineage>
        <taxon>unclassified sequences</taxon>
        <taxon>metagenomes</taxon>
        <taxon>ecological metagenomes</taxon>
    </lineage>
</organism>
<dbReference type="Pfam" id="PF09335">
    <property type="entry name" value="VTT_dom"/>
    <property type="match status" value="1"/>
</dbReference>
<dbReference type="InterPro" id="IPR032816">
    <property type="entry name" value="VTT_dom"/>
</dbReference>
<dbReference type="AlphaFoldDB" id="A0A6J5ZU59"/>
<dbReference type="InterPro" id="IPR032818">
    <property type="entry name" value="DedA-like"/>
</dbReference>
<name>A0A6J5ZU59_9ZZZZ</name>
<dbReference type="PANTHER" id="PTHR30353">
    <property type="entry name" value="INNER MEMBRANE PROTEIN DEDA-RELATED"/>
    <property type="match status" value="1"/>
</dbReference>
<proteinExistence type="predicted"/>
<feature type="transmembrane region" description="Helical" evidence="6">
    <location>
        <begin position="46"/>
        <end position="69"/>
    </location>
</feature>
<feature type="transmembrane region" description="Helical" evidence="6">
    <location>
        <begin position="212"/>
        <end position="230"/>
    </location>
</feature>
<comment type="subcellular location">
    <subcellularLocation>
        <location evidence="1">Cell membrane</location>
        <topology evidence="1">Multi-pass membrane protein</topology>
    </subcellularLocation>
</comment>
<evidence type="ECO:0000256" key="1">
    <source>
        <dbReference type="ARBA" id="ARBA00004651"/>
    </source>
</evidence>
<keyword evidence="5 6" id="KW-0472">Membrane</keyword>
<dbReference type="EMBL" id="CAESAD010000001">
    <property type="protein sequence ID" value="CAB4332201.1"/>
    <property type="molecule type" value="Genomic_DNA"/>
</dbReference>
<dbReference type="EMBL" id="CAESAI010000054">
    <property type="protein sequence ID" value="CAB4344397.1"/>
    <property type="molecule type" value="Genomic_DNA"/>
</dbReference>
<evidence type="ECO:0000256" key="3">
    <source>
        <dbReference type="ARBA" id="ARBA00022692"/>
    </source>
</evidence>
<feature type="domain" description="VTT" evidence="7">
    <location>
        <begin position="72"/>
        <end position="198"/>
    </location>
</feature>
<keyword evidence="3 6" id="KW-0812">Transmembrane</keyword>
<evidence type="ECO:0000313" key="10">
    <source>
        <dbReference type="EMBL" id="CAB4748492.1"/>
    </source>
</evidence>
<reference evidence="9" key="1">
    <citation type="submission" date="2020-05" db="EMBL/GenBank/DDBJ databases">
        <authorList>
            <person name="Chiriac C."/>
            <person name="Salcher M."/>
            <person name="Ghai R."/>
            <person name="Kavagutti S V."/>
        </authorList>
    </citation>
    <scope>NUCLEOTIDE SEQUENCE</scope>
</reference>
<dbReference type="GO" id="GO:0005886">
    <property type="term" value="C:plasma membrane"/>
    <property type="evidence" value="ECO:0007669"/>
    <property type="project" value="UniProtKB-SubCell"/>
</dbReference>
<evidence type="ECO:0000256" key="2">
    <source>
        <dbReference type="ARBA" id="ARBA00022475"/>
    </source>
</evidence>
<dbReference type="PANTHER" id="PTHR30353:SF0">
    <property type="entry name" value="TRANSMEMBRANE PROTEIN"/>
    <property type="match status" value="1"/>
</dbReference>
<evidence type="ECO:0000256" key="6">
    <source>
        <dbReference type="SAM" id="Phobius"/>
    </source>
</evidence>
<keyword evidence="4 6" id="KW-1133">Transmembrane helix</keyword>
<feature type="transmembrane region" description="Helical" evidence="6">
    <location>
        <begin position="178"/>
        <end position="200"/>
    </location>
</feature>